<keyword evidence="2" id="KW-1185">Reference proteome</keyword>
<proteinExistence type="predicted"/>
<comment type="caution">
    <text evidence="1">The sequence shown here is derived from an EMBL/GenBank/DDBJ whole genome shotgun (WGS) entry which is preliminary data.</text>
</comment>
<sequence>MHFPSIIPAATAALFLATAVSAQCGEGVQKVCYGVNGGSSQGLNLDDLQYVADYLRYIGESQPGALFTMPGGFVCQEWGIDVPGAGTVLPLAKQTGPRVTPSVLYADIADTIDGGLDATPAQRAASLVGCAASGGQVGIKTDPKNPFYNTPEYIASGAKPTGLVIKVVRAPGSKKL</sequence>
<protein>
    <submittedName>
        <fullName evidence="1">Uncharacterized protein</fullName>
    </submittedName>
</protein>
<reference evidence="1 2" key="1">
    <citation type="journal article" date="2020" name="Phytopathology">
        <title>Genome Sequence Resources of Colletotrichum truncatum, C. plurivorum, C. musicola, and C. sojae: Four Species Pathogenic to Soybean (Glycine max).</title>
        <authorList>
            <person name="Rogerio F."/>
            <person name="Boufleur T.R."/>
            <person name="Ciampi-Guillardi M."/>
            <person name="Sukno S.A."/>
            <person name="Thon M.R."/>
            <person name="Massola Junior N.S."/>
            <person name="Baroncelli R."/>
        </authorList>
    </citation>
    <scope>NUCLEOTIDE SEQUENCE [LARGE SCALE GENOMIC DNA]</scope>
    <source>
        <strain evidence="1 2">CMES1059</strain>
    </source>
</reference>
<evidence type="ECO:0000313" key="1">
    <source>
        <dbReference type="EMBL" id="KAL0934898.1"/>
    </source>
</evidence>
<dbReference type="EMBL" id="VUJX02000006">
    <property type="protein sequence ID" value="KAL0934898.1"/>
    <property type="molecule type" value="Genomic_DNA"/>
</dbReference>
<accession>A0ACC3YSI0</accession>
<organism evidence="1 2">
    <name type="scientific">Colletotrichum truncatum</name>
    <name type="common">Anthracnose fungus</name>
    <name type="synonym">Colletotrichum capsici</name>
    <dbReference type="NCBI Taxonomy" id="5467"/>
    <lineage>
        <taxon>Eukaryota</taxon>
        <taxon>Fungi</taxon>
        <taxon>Dikarya</taxon>
        <taxon>Ascomycota</taxon>
        <taxon>Pezizomycotina</taxon>
        <taxon>Sordariomycetes</taxon>
        <taxon>Hypocreomycetidae</taxon>
        <taxon>Glomerellales</taxon>
        <taxon>Glomerellaceae</taxon>
        <taxon>Colletotrichum</taxon>
        <taxon>Colletotrichum truncatum species complex</taxon>
    </lineage>
</organism>
<name>A0ACC3YSI0_COLTU</name>
<dbReference type="Proteomes" id="UP000805649">
    <property type="component" value="Unassembled WGS sequence"/>
</dbReference>
<evidence type="ECO:0000313" key="2">
    <source>
        <dbReference type="Proteomes" id="UP000805649"/>
    </source>
</evidence>
<gene>
    <name evidence="1" type="ORF">CTRU02_209489</name>
</gene>